<comment type="caution">
    <text evidence="1">The sequence shown here is derived from an EMBL/GenBank/DDBJ whole genome shotgun (WGS) entry which is preliminary data.</text>
</comment>
<organism evidence="1 2">
    <name type="scientific">Amycolatopsis iheyensis</name>
    <dbReference type="NCBI Taxonomy" id="2945988"/>
    <lineage>
        <taxon>Bacteria</taxon>
        <taxon>Bacillati</taxon>
        <taxon>Actinomycetota</taxon>
        <taxon>Actinomycetes</taxon>
        <taxon>Pseudonocardiales</taxon>
        <taxon>Pseudonocardiaceae</taxon>
        <taxon>Amycolatopsis</taxon>
    </lineage>
</organism>
<dbReference type="Proteomes" id="UP001144096">
    <property type="component" value="Unassembled WGS sequence"/>
</dbReference>
<sequence length="61" mass="6942">MDTAKNTDPQAPVTLERILNKLRVKVLDRQYCDIGPYAGAWRVHVGTLYLTDDELRAVLDL</sequence>
<evidence type="ECO:0000313" key="2">
    <source>
        <dbReference type="Proteomes" id="UP001144096"/>
    </source>
</evidence>
<keyword evidence="2" id="KW-1185">Reference proteome</keyword>
<evidence type="ECO:0000313" key="1">
    <source>
        <dbReference type="EMBL" id="MCR6488305.1"/>
    </source>
</evidence>
<accession>A0A9X2SQA7</accession>
<dbReference type="EMBL" id="JAMXQV010000024">
    <property type="protein sequence ID" value="MCR6488305.1"/>
    <property type="molecule type" value="Genomic_DNA"/>
</dbReference>
<name>A0A9X2SQA7_9PSEU</name>
<dbReference type="AlphaFoldDB" id="A0A9X2SQA7"/>
<dbReference type="RefSeq" id="WP_257924868.1">
    <property type="nucleotide sequence ID" value="NZ_JAMXQV010000024.1"/>
</dbReference>
<proteinExistence type="predicted"/>
<protein>
    <submittedName>
        <fullName evidence="1">Uncharacterized protein</fullName>
    </submittedName>
</protein>
<reference evidence="1" key="1">
    <citation type="submission" date="2022-06" db="EMBL/GenBank/DDBJ databases">
        <title>Amycolatopsis iheyaensis sp. nov., a new species of the genus Amycolatopsis isolated from soil in Iheya island, Japan.</title>
        <authorList>
            <person name="Ngamcharungchit C."/>
            <person name="Kanto H."/>
            <person name="Take A."/>
            <person name="Intra B."/>
            <person name="Matsumoto A."/>
            <person name="Panbangred W."/>
            <person name="Inahashi Y."/>
        </authorList>
    </citation>
    <scope>NUCLEOTIDE SEQUENCE</scope>
    <source>
        <strain evidence="1">OK19-0408</strain>
    </source>
</reference>
<gene>
    <name evidence="1" type="ORF">M8542_36290</name>
</gene>